<keyword evidence="5 8" id="KW-1133">Transmembrane helix</keyword>
<feature type="transmembrane region" description="Helical" evidence="8">
    <location>
        <begin position="97"/>
        <end position="116"/>
    </location>
</feature>
<keyword evidence="3" id="KW-0547">Nucleotide-binding</keyword>
<evidence type="ECO:0000256" key="4">
    <source>
        <dbReference type="ARBA" id="ARBA00022840"/>
    </source>
</evidence>
<dbReference type="SMART" id="SM00382">
    <property type="entry name" value="AAA"/>
    <property type="match status" value="1"/>
</dbReference>
<dbReference type="PROSITE" id="PS50893">
    <property type="entry name" value="ABC_TRANSPORTER_2"/>
    <property type="match status" value="1"/>
</dbReference>
<dbReference type="PROSITE" id="PS50929">
    <property type="entry name" value="ABC_TM1F"/>
    <property type="match status" value="1"/>
</dbReference>
<evidence type="ECO:0000256" key="6">
    <source>
        <dbReference type="ARBA" id="ARBA00023136"/>
    </source>
</evidence>
<feature type="region of interest" description="Disordered" evidence="7">
    <location>
        <begin position="1"/>
        <end position="27"/>
    </location>
</feature>
<evidence type="ECO:0000313" key="12">
    <source>
        <dbReference type="Proteomes" id="UP001500552"/>
    </source>
</evidence>
<dbReference type="InterPro" id="IPR036640">
    <property type="entry name" value="ABC1_TM_sf"/>
</dbReference>
<evidence type="ECO:0000256" key="7">
    <source>
        <dbReference type="SAM" id="MobiDB-lite"/>
    </source>
</evidence>
<accession>A0ABP8L7C6</accession>
<dbReference type="InterPro" id="IPR027417">
    <property type="entry name" value="P-loop_NTPase"/>
</dbReference>
<dbReference type="Pfam" id="PF00005">
    <property type="entry name" value="ABC_tran"/>
    <property type="match status" value="1"/>
</dbReference>
<evidence type="ECO:0000259" key="9">
    <source>
        <dbReference type="PROSITE" id="PS50893"/>
    </source>
</evidence>
<protein>
    <submittedName>
        <fullName evidence="11">ABC transporter ATP-binding protein</fullName>
    </submittedName>
</protein>
<comment type="subcellular location">
    <subcellularLocation>
        <location evidence="1">Cell membrane</location>
        <topology evidence="1">Multi-pass membrane protein</topology>
    </subcellularLocation>
</comment>
<evidence type="ECO:0000256" key="3">
    <source>
        <dbReference type="ARBA" id="ARBA00022741"/>
    </source>
</evidence>
<dbReference type="Proteomes" id="UP001500552">
    <property type="component" value="Unassembled WGS sequence"/>
</dbReference>
<feature type="transmembrane region" description="Helical" evidence="8">
    <location>
        <begin position="60"/>
        <end position="77"/>
    </location>
</feature>
<sequence length="627" mass="70844">MAKARREVDMDNPRKGTRAAAGQNDTNKKSFREQLGALKNLPKFFRLIWETSPRMTIANMLLRLFKSALPVTMLYIGKLIIDEVVRLIDVAGERDLSYLWVLVALELGLAVLSDLINRGITLMDSLLGDLFSNRTSVTLIEHAATLDLAQFEDATFYDKLERARRQTVTRVVLMSQVLSQVQDMVTIGFLAAGLIAFNPWLILILLVAVVPSFLGESHFNERTYSLSRSWTPERRELDYLRYIGASDETAKEIKTFNLSGFLASRFKELSDRYYTLNKSITVKRAIWGSALSAIGTLAYYGAYIFILFNTVMGVITIGSLTFLAGSFSNMRGLLQGIMTRFSQIAESALYLQDLFDFLELRPQITPPVNPLPLPRPIRQGFTFENVGFKYHNSERWAVRHLSFHLKAGEKLALVGENGAGKTTLVKLLARLYEPSEGRILLDGEDLRAYDLNDLRHQVGIIFQDYVRFQMTASDNIAIGQISNILDKARIQGSAQKSLADLVIQRLPDKYDQVLGKRFDKGVELSGGEWQKVALARAYMRDAQLLILDEPTSALDARAEHEVFLRFSELIEGRTAVLISHRFSTVRMADRILFLEQGQLKELGTHEELLAKNGKYAELFLLQAKGYM</sequence>
<dbReference type="SUPFAM" id="SSF52540">
    <property type="entry name" value="P-loop containing nucleoside triphosphate hydrolases"/>
    <property type="match status" value="1"/>
</dbReference>
<feature type="transmembrane region" description="Helical" evidence="8">
    <location>
        <begin position="297"/>
        <end position="324"/>
    </location>
</feature>
<evidence type="ECO:0000259" key="10">
    <source>
        <dbReference type="PROSITE" id="PS50929"/>
    </source>
</evidence>
<dbReference type="InterPro" id="IPR039421">
    <property type="entry name" value="Type_1_exporter"/>
</dbReference>
<evidence type="ECO:0000256" key="1">
    <source>
        <dbReference type="ARBA" id="ARBA00004651"/>
    </source>
</evidence>
<keyword evidence="2 8" id="KW-0812">Transmembrane</keyword>
<comment type="caution">
    <text evidence="11">The sequence shown here is derived from an EMBL/GenBank/DDBJ whole genome shotgun (WGS) entry which is preliminary data.</text>
</comment>
<feature type="domain" description="ABC transmembrane type-1" evidence="10">
    <location>
        <begin position="60"/>
        <end position="346"/>
    </location>
</feature>
<feature type="compositionally biased region" description="Basic and acidic residues" evidence="7">
    <location>
        <begin position="1"/>
        <end position="14"/>
    </location>
</feature>
<dbReference type="InterPro" id="IPR003439">
    <property type="entry name" value="ABC_transporter-like_ATP-bd"/>
</dbReference>
<name>A0ABP8L7C6_9BACT</name>
<dbReference type="SUPFAM" id="SSF90123">
    <property type="entry name" value="ABC transporter transmembrane region"/>
    <property type="match status" value="1"/>
</dbReference>
<dbReference type="PANTHER" id="PTHR43394:SF1">
    <property type="entry name" value="ATP-BINDING CASSETTE SUB-FAMILY B MEMBER 10, MITOCHONDRIAL"/>
    <property type="match status" value="1"/>
</dbReference>
<dbReference type="EMBL" id="BAABHC010000001">
    <property type="protein sequence ID" value="GAA4423614.1"/>
    <property type="molecule type" value="Genomic_DNA"/>
</dbReference>
<feature type="domain" description="ABC transporter" evidence="9">
    <location>
        <begin position="381"/>
        <end position="621"/>
    </location>
</feature>
<dbReference type="InterPro" id="IPR011527">
    <property type="entry name" value="ABC1_TM_dom"/>
</dbReference>
<dbReference type="Gene3D" id="3.40.50.300">
    <property type="entry name" value="P-loop containing nucleotide triphosphate hydrolases"/>
    <property type="match status" value="1"/>
</dbReference>
<evidence type="ECO:0000256" key="5">
    <source>
        <dbReference type="ARBA" id="ARBA00022989"/>
    </source>
</evidence>
<organism evidence="11 12">
    <name type="scientific">Pontibacter saemangeumensis</name>
    <dbReference type="NCBI Taxonomy" id="1084525"/>
    <lineage>
        <taxon>Bacteria</taxon>
        <taxon>Pseudomonadati</taxon>
        <taxon>Bacteroidota</taxon>
        <taxon>Cytophagia</taxon>
        <taxon>Cytophagales</taxon>
        <taxon>Hymenobacteraceae</taxon>
        <taxon>Pontibacter</taxon>
    </lineage>
</organism>
<gene>
    <name evidence="11" type="ORF">GCM10023188_02630</name>
</gene>
<dbReference type="PANTHER" id="PTHR43394">
    <property type="entry name" value="ATP-DEPENDENT PERMEASE MDL1, MITOCHONDRIAL"/>
    <property type="match status" value="1"/>
</dbReference>
<dbReference type="Gene3D" id="1.20.1560.10">
    <property type="entry name" value="ABC transporter type 1, transmembrane domain"/>
    <property type="match status" value="1"/>
</dbReference>
<dbReference type="PROSITE" id="PS00211">
    <property type="entry name" value="ABC_TRANSPORTER_1"/>
    <property type="match status" value="1"/>
</dbReference>
<evidence type="ECO:0000256" key="8">
    <source>
        <dbReference type="SAM" id="Phobius"/>
    </source>
</evidence>
<dbReference type="InterPro" id="IPR017871">
    <property type="entry name" value="ABC_transporter-like_CS"/>
</dbReference>
<feature type="transmembrane region" description="Helical" evidence="8">
    <location>
        <begin position="184"/>
        <end position="210"/>
    </location>
</feature>
<reference evidence="12" key="1">
    <citation type="journal article" date="2019" name="Int. J. Syst. Evol. Microbiol.">
        <title>The Global Catalogue of Microorganisms (GCM) 10K type strain sequencing project: providing services to taxonomists for standard genome sequencing and annotation.</title>
        <authorList>
            <consortium name="The Broad Institute Genomics Platform"/>
            <consortium name="The Broad Institute Genome Sequencing Center for Infectious Disease"/>
            <person name="Wu L."/>
            <person name="Ma J."/>
        </authorList>
    </citation>
    <scope>NUCLEOTIDE SEQUENCE [LARGE SCALE GENOMIC DNA]</scope>
    <source>
        <strain evidence="12">JCM 17926</strain>
    </source>
</reference>
<keyword evidence="4 11" id="KW-0067">ATP-binding</keyword>
<evidence type="ECO:0000256" key="2">
    <source>
        <dbReference type="ARBA" id="ARBA00022692"/>
    </source>
</evidence>
<evidence type="ECO:0000313" key="11">
    <source>
        <dbReference type="EMBL" id="GAA4423614.1"/>
    </source>
</evidence>
<keyword evidence="6 8" id="KW-0472">Membrane</keyword>
<proteinExistence type="predicted"/>
<dbReference type="GO" id="GO:0005524">
    <property type="term" value="F:ATP binding"/>
    <property type="evidence" value="ECO:0007669"/>
    <property type="project" value="UniProtKB-KW"/>
</dbReference>
<keyword evidence="12" id="KW-1185">Reference proteome</keyword>
<dbReference type="InterPro" id="IPR003593">
    <property type="entry name" value="AAA+_ATPase"/>
</dbReference>